<proteinExistence type="predicted"/>
<dbReference type="EMBL" id="MAYF01000300">
    <property type="protein sequence ID" value="OCA78086.1"/>
    <property type="molecule type" value="Genomic_DNA"/>
</dbReference>
<sequence length="82" mass="9523">MGDKFPVGKEVLFDEQTHFSILRDAPWHFTFNRGSADCIKKGCCGKVYLYKSEKYNLIGRCNKDNINHVYRVDSNLYGDLLE</sequence>
<accession>A0ABX2X405</accession>
<organism evidence="1 2">
    <name type="scientific">Chryseobacterium contaminans</name>
    <dbReference type="NCBI Taxonomy" id="1423959"/>
    <lineage>
        <taxon>Bacteria</taxon>
        <taxon>Pseudomonadati</taxon>
        <taxon>Bacteroidota</taxon>
        <taxon>Flavobacteriia</taxon>
        <taxon>Flavobacteriales</taxon>
        <taxon>Weeksellaceae</taxon>
        <taxon>Chryseobacterium group</taxon>
        <taxon>Chryseobacterium</taxon>
    </lineage>
</organism>
<keyword evidence="2" id="KW-1185">Reference proteome</keyword>
<gene>
    <name evidence="1" type="ORF">BBH99_09890</name>
</gene>
<protein>
    <submittedName>
        <fullName evidence="1">Uncharacterized protein</fullName>
    </submittedName>
</protein>
<evidence type="ECO:0000313" key="1">
    <source>
        <dbReference type="EMBL" id="OCA78086.1"/>
    </source>
</evidence>
<name>A0ABX2X405_9FLAO</name>
<evidence type="ECO:0000313" key="2">
    <source>
        <dbReference type="Proteomes" id="UP000093508"/>
    </source>
</evidence>
<comment type="caution">
    <text evidence="1">The sequence shown here is derived from an EMBL/GenBank/DDBJ whole genome shotgun (WGS) entry which is preliminary data.</text>
</comment>
<reference evidence="1 2" key="1">
    <citation type="submission" date="2016-07" db="EMBL/GenBank/DDBJ databases">
        <authorList>
            <person name="Jeong J.-J."/>
            <person name="Kim D.W."/>
            <person name="Sang M.K."/>
            <person name="Choi I.-G."/>
            <person name="Kim K.D."/>
        </authorList>
    </citation>
    <scope>NUCLEOTIDE SEQUENCE [LARGE SCALE GENOMIC DNA]</scope>
    <source>
        <strain evidence="1 2">C-26</strain>
    </source>
</reference>
<dbReference type="Proteomes" id="UP000093508">
    <property type="component" value="Unassembled WGS sequence"/>
</dbReference>